<feature type="region of interest" description="Disordered" evidence="1">
    <location>
        <begin position="1"/>
        <end position="63"/>
    </location>
</feature>
<feature type="compositionally biased region" description="Basic and acidic residues" evidence="1">
    <location>
        <begin position="364"/>
        <end position="393"/>
    </location>
</feature>
<feature type="region of interest" description="Disordered" evidence="1">
    <location>
        <begin position="1066"/>
        <end position="1091"/>
    </location>
</feature>
<feature type="region of interest" description="Disordered" evidence="1">
    <location>
        <begin position="275"/>
        <end position="315"/>
    </location>
</feature>
<feature type="region of interest" description="Disordered" evidence="1">
    <location>
        <begin position="998"/>
        <end position="1028"/>
    </location>
</feature>
<protein>
    <submittedName>
        <fullName evidence="2">Uncharacterized protein</fullName>
    </submittedName>
</protein>
<feature type="compositionally biased region" description="Low complexity" evidence="1">
    <location>
        <begin position="213"/>
        <end position="224"/>
    </location>
</feature>
<gene>
    <name evidence="2" type="ORF">J3D65DRAFT_636487</name>
</gene>
<keyword evidence="3" id="KW-1185">Reference proteome</keyword>
<dbReference type="Proteomes" id="UP001360953">
    <property type="component" value="Unassembled WGS sequence"/>
</dbReference>
<feature type="compositionally biased region" description="Basic and acidic residues" evidence="1">
    <location>
        <begin position="771"/>
        <end position="782"/>
    </location>
</feature>
<feature type="compositionally biased region" description="Polar residues" evidence="1">
    <location>
        <begin position="300"/>
        <end position="312"/>
    </location>
</feature>
<dbReference type="RefSeq" id="XP_066651998.1">
    <property type="nucleotide sequence ID" value="XM_066801410.1"/>
</dbReference>
<dbReference type="GeneID" id="92034316"/>
<evidence type="ECO:0000313" key="3">
    <source>
        <dbReference type="Proteomes" id="UP001360953"/>
    </source>
</evidence>
<reference evidence="2 3" key="1">
    <citation type="submission" date="2024-04" db="EMBL/GenBank/DDBJ databases">
        <title>Phyllosticta paracitricarpa is synonymous to the EU quarantine fungus P. citricarpa based on phylogenomic analyses.</title>
        <authorList>
            <consortium name="Lawrence Berkeley National Laboratory"/>
            <person name="Van ingen-buijs V.A."/>
            <person name="Van westerhoven A.C."/>
            <person name="Haridas S."/>
            <person name="Skiadas P."/>
            <person name="Martin F."/>
            <person name="Groenewald J.Z."/>
            <person name="Crous P.W."/>
            <person name="Seidl M.F."/>
        </authorList>
    </citation>
    <scope>NUCLEOTIDE SEQUENCE [LARGE SCALE GENOMIC DNA]</scope>
    <source>
        <strain evidence="2 3">CPC 17464</strain>
    </source>
</reference>
<proteinExistence type="predicted"/>
<feature type="compositionally biased region" description="Basic and acidic residues" evidence="1">
    <location>
        <begin position="602"/>
        <end position="626"/>
    </location>
</feature>
<comment type="caution">
    <text evidence="2">The sequence shown here is derived from an EMBL/GenBank/DDBJ whole genome shotgun (WGS) entry which is preliminary data.</text>
</comment>
<dbReference type="EMBL" id="JBBPEH010000011">
    <property type="protein sequence ID" value="KAK7532330.1"/>
    <property type="molecule type" value="Genomic_DNA"/>
</dbReference>
<evidence type="ECO:0000313" key="2">
    <source>
        <dbReference type="EMBL" id="KAK7532330.1"/>
    </source>
</evidence>
<feature type="compositionally biased region" description="Basic and acidic residues" evidence="1">
    <location>
        <begin position="1001"/>
        <end position="1019"/>
    </location>
</feature>
<feature type="region of interest" description="Disordered" evidence="1">
    <location>
        <begin position="771"/>
        <end position="792"/>
    </location>
</feature>
<feature type="region of interest" description="Disordered" evidence="1">
    <location>
        <begin position="204"/>
        <end position="231"/>
    </location>
</feature>
<feature type="compositionally biased region" description="Polar residues" evidence="1">
    <location>
        <begin position="1077"/>
        <end position="1091"/>
    </location>
</feature>
<feature type="compositionally biased region" description="Polar residues" evidence="1">
    <location>
        <begin position="43"/>
        <end position="58"/>
    </location>
</feature>
<accession>A0ABR1LAU5</accession>
<feature type="region of interest" description="Disordered" evidence="1">
    <location>
        <begin position="596"/>
        <end position="629"/>
    </location>
</feature>
<evidence type="ECO:0000256" key="1">
    <source>
        <dbReference type="SAM" id="MobiDB-lite"/>
    </source>
</evidence>
<sequence>MEKREKTRHEAHSREKESQENLEEENLEAEKMHKIRHGGSELASHNSTTAGTNLQYSPTKAGPHLNHTVMQEIGERQQKDSPTKTIDVNDSSDVGRTEEALLRKRDQDEAAERVWNLCHDDNWRTHHLQKDQPTICQKVGHGDGTIVHVGAPGERPSTKVEVNQHGLRKRGLIPEACLAPWDGPHPGHNPPAGCAELIREHMGHDAAKEKAEQQQQLEQNKPAKTQTPDKTLVLPKLRTREVMPELTLEECLAPNDGLDHPRATSPECKEMIRKLQEQQEKGKPQRNKKLHATHDPDNHYPSNAEQKPSGTQAADKIPLILPKLRKREDMPKLTLAKCLGTNVVPVSRAPPAGCSEFLREHGEHNAAQEKAEQQKQEAEQQKQEAEQQRQEHERKRKLRENAPDNILHRGFAVKRSLPGIQRVCRIRWIRPWCRPKDVVVGGSGAHSNHNGATEVEERRQLNDLVGGSGAHSNHTGATEVEERRQLDNIVGGSGAHSNHTGVTEVEERRRLNDTVGGSREHLKPPTDLEIQERRLKDDKEEVVGGSGEHSEHVGAMEIQERREPEAIVGGLGVHWNHTGATEIEERRLQYDKEVEVVGGSGEHSEHTGAMEIQERRREGKKNDRRIGPPGLRDFGKILFRDVKEKDKLSKRQITRDNKDCGPFGRWCGLIYDDEEVVGGSGEHSKHTGAMEIQERRGEGKDGVHIGPPEMMLTVSKKDLMKDSRENKLSKRLWFPDYTKEEVENIVKSIKESGKDKDMKVELEKYRKAHPNDKAARRFHYEKDENENEGKTTAAAHERRQLGPGPHLGSHVLGNLFHFNHTSGSHSLLRNPSIFNYTSGFNRLNHKVQHEDKFNKLSKRRKLEPRPFNFTEQELKELDDALKKATKKSKWQVFMDWLREHGRKHKAQEQREFNATAQLNNHKAQHEDKFIELSKRNLEAPPHNHTYTEPEVWFLEYSLKKAKKKPKLQVFLDWMREHDRLHEAQEQRERDTIARLNNHAGHRPDVEHRLTNDNHSDHSPSQESTESHWAAHRNPFMRKQAEVEEMGPAQLLKRWVRHSLTWSNVERPTIHKVPVAAPSSTPDASTTPAAHA</sequence>
<name>A0ABR1LAU5_9PEZI</name>
<feature type="region of interest" description="Disordered" evidence="1">
    <location>
        <begin position="364"/>
        <end position="403"/>
    </location>
</feature>
<feature type="compositionally biased region" description="Basic and acidic residues" evidence="1">
    <location>
        <begin position="1"/>
        <end position="19"/>
    </location>
</feature>
<organism evidence="2 3">
    <name type="scientific">Phyllosticta citribraziliensis</name>
    <dbReference type="NCBI Taxonomy" id="989973"/>
    <lineage>
        <taxon>Eukaryota</taxon>
        <taxon>Fungi</taxon>
        <taxon>Dikarya</taxon>
        <taxon>Ascomycota</taxon>
        <taxon>Pezizomycotina</taxon>
        <taxon>Dothideomycetes</taxon>
        <taxon>Dothideomycetes incertae sedis</taxon>
        <taxon>Botryosphaeriales</taxon>
        <taxon>Phyllostictaceae</taxon>
        <taxon>Phyllosticta</taxon>
    </lineage>
</organism>